<dbReference type="InterPro" id="IPR017941">
    <property type="entry name" value="Rieske_2Fe-2S"/>
</dbReference>
<sequence>MPTGERIADIDAVPDDSSLLITVADRDNGEEREVVLVRAGDGVTAWFNYCQHWRDVNLDTGDGAVVRDGELVCKRHGATFERDSGECTFGPCEGAVLDELPVETADGGVFLDADGYEFVRLGASESDDDADIARSIESRIGF</sequence>
<keyword evidence="7" id="KW-1185">Reference proteome</keyword>
<evidence type="ECO:0000313" key="6">
    <source>
        <dbReference type="EMBL" id="KPN30745.1"/>
    </source>
</evidence>
<evidence type="ECO:0000313" key="7">
    <source>
        <dbReference type="Proteomes" id="UP000050535"/>
    </source>
</evidence>
<evidence type="ECO:0000256" key="3">
    <source>
        <dbReference type="ARBA" id="ARBA00023004"/>
    </source>
</evidence>
<dbReference type="RefSeq" id="WP_054583615.1">
    <property type="nucleotide sequence ID" value="NZ_LGUC01000001.1"/>
</dbReference>
<accession>A0A0P7FV46</accession>
<organism evidence="6 7">
    <name type="scientific">Halolamina pelagica</name>
    <dbReference type="NCBI Taxonomy" id="699431"/>
    <lineage>
        <taxon>Archaea</taxon>
        <taxon>Methanobacteriati</taxon>
        <taxon>Methanobacteriota</taxon>
        <taxon>Stenosarchaea group</taxon>
        <taxon>Halobacteria</taxon>
        <taxon>Halobacteriales</taxon>
        <taxon>Haloferacaceae</taxon>
    </lineage>
</organism>
<dbReference type="Proteomes" id="UP000050535">
    <property type="component" value="Unassembled WGS sequence"/>
</dbReference>
<dbReference type="OrthoDB" id="250454at2157"/>
<dbReference type="CDD" id="cd03467">
    <property type="entry name" value="Rieske"/>
    <property type="match status" value="1"/>
</dbReference>
<dbReference type="Pfam" id="PF00355">
    <property type="entry name" value="Rieske"/>
    <property type="match status" value="1"/>
</dbReference>
<dbReference type="PROSITE" id="PS51296">
    <property type="entry name" value="RIESKE"/>
    <property type="match status" value="1"/>
</dbReference>
<dbReference type="InterPro" id="IPR036922">
    <property type="entry name" value="Rieske_2Fe-2S_sf"/>
</dbReference>
<feature type="domain" description="Rieske" evidence="5">
    <location>
        <begin position="18"/>
        <end position="111"/>
    </location>
</feature>
<reference evidence="6" key="1">
    <citation type="submission" date="2015-08" db="EMBL/GenBank/DDBJ databases">
        <title>Genome sequence of extreme halophilic archaea of Halolamina pelagica CDK2 isolated from Rann of Kutch, India.</title>
        <authorList>
            <person name="Kaushik R."/>
            <person name="Gaba S."/>
            <person name="Singh R.N."/>
            <person name="Abrol S."/>
            <person name="Yadav A.N."/>
            <person name="Saxena A.K."/>
        </authorList>
    </citation>
    <scope>NUCLEOTIDE SEQUENCE</scope>
    <source>
        <strain evidence="6">CDK2</strain>
    </source>
</reference>
<dbReference type="EMBL" id="LGUC01000001">
    <property type="protein sequence ID" value="KPN30745.1"/>
    <property type="molecule type" value="Genomic_DNA"/>
</dbReference>
<dbReference type="GO" id="GO:0051537">
    <property type="term" value="F:2 iron, 2 sulfur cluster binding"/>
    <property type="evidence" value="ECO:0007669"/>
    <property type="project" value="UniProtKB-KW"/>
</dbReference>
<keyword evidence="1" id="KW-0001">2Fe-2S</keyword>
<gene>
    <name evidence="6" type="ORF">SY89_01483</name>
</gene>
<evidence type="ECO:0000256" key="2">
    <source>
        <dbReference type="ARBA" id="ARBA00022723"/>
    </source>
</evidence>
<evidence type="ECO:0000259" key="5">
    <source>
        <dbReference type="PROSITE" id="PS51296"/>
    </source>
</evidence>
<proteinExistence type="predicted"/>
<comment type="caution">
    <text evidence="6">The sequence shown here is derived from an EMBL/GenBank/DDBJ whole genome shotgun (WGS) entry which is preliminary data.</text>
</comment>
<dbReference type="AlphaFoldDB" id="A0A0P7FV46"/>
<dbReference type="SUPFAM" id="SSF50022">
    <property type="entry name" value="ISP domain"/>
    <property type="match status" value="1"/>
</dbReference>
<dbReference type="PANTHER" id="PTHR40261">
    <property type="match status" value="1"/>
</dbReference>
<dbReference type="STRING" id="699431.SY89_01483"/>
<dbReference type="Gene3D" id="2.102.10.10">
    <property type="entry name" value="Rieske [2Fe-2S] iron-sulphur domain"/>
    <property type="match status" value="1"/>
</dbReference>
<keyword evidence="3" id="KW-0408">Iron</keyword>
<name>A0A0P7FV46_9EURY</name>
<dbReference type="GO" id="GO:0046872">
    <property type="term" value="F:metal ion binding"/>
    <property type="evidence" value="ECO:0007669"/>
    <property type="project" value="UniProtKB-KW"/>
</dbReference>
<evidence type="ECO:0000256" key="4">
    <source>
        <dbReference type="ARBA" id="ARBA00023014"/>
    </source>
</evidence>
<protein>
    <submittedName>
        <fullName evidence="6">Rieske [2Fe-2S] domain protein</fullName>
    </submittedName>
</protein>
<keyword evidence="2" id="KW-0479">Metal-binding</keyword>
<evidence type="ECO:0000256" key="1">
    <source>
        <dbReference type="ARBA" id="ARBA00022714"/>
    </source>
</evidence>
<keyword evidence="4" id="KW-0411">Iron-sulfur</keyword>
<dbReference type="PANTHER" id="PTHR40261:SF1">
    <property type="entry name" value="RIESKE DOMAIN-CONTAINING PROTEIN"/>
    <property type="match status" value="1"/>
</dbReference>